<feature type="region of interest" description="Disordered" evidence="1">
    <location>
        <begin position="291"/>
        <end position="315"/>
    </location>
</feature>
<evidence type="ECO:0000313" key="2">
    <source>
        <dbReference type="EMBL" id="KAL1602450.1"/>
    </source>
</evidence>
<name>A0ABR3RDD0_9PLEO</name>
<keyword evidence="3" id="KW-1185">Reference proteome</keyword>
<evidence type="ECO:0000256" key="1">
    <source>
        <dbReference type="SAM" id="MobiDB-lite"/>
    </source>
</evidence>
<sequence length="315" mass="35843">MNVSQFVEVTKTCFENVCASGSNTGASTERCGPIVLAITHLDGLSSDIETCVGHFRGILEQCASDGINGGTSQVGQALYDIFVVNDGESHVRHWLDFEELSDEPEEEEDKSEDDLHVLDVDDDDDAESDVEELDWLKERGITEDDDDDYDDGEEEHHRLEERNAIENDEEEDHEVEYEQDNWLESRDIFGDAEGGGDYDRPVLEARRTRGGGNRARTRPARTSRPKKATPKKAPTKKTTPKPKPKPKQKKKTKSCPARDQTGKDGAEKGKKTIRDVADYYIPRVISELLTPRGNKFWRRSEEETQWQDTSQRRRW</sequence>
<feature type="compositionally biased region" description="Basic residues" evidence="1">
    <location>
        <begin position="215"/>
        <end position="253"/>
    </location>
</feature>
<protein>
    <submittedName>
        <fullName evidence="2">Uncharacterized protein</fullName>
    </submittedName>
</protein>
<feature type="region of interest" description="Disordered" evidence="1">
    <location>
        <begin position="99"/>
        <end position="275"/>
    </location>
</feature>
<dbReference type="Proteomes" id="UP001521785">
    <property type="component" value="Unassembled WGS sequence"/>
</dbReference>
<evidence type="ECO:0000313" key="3">
    <source>
        <dbReference type="Proteomes" id="UP001521785"/>
    </source>
</evidence>
<feature type="compositionally biased region" description="Basic and acidic residues" evidence="1">
    <location>
        <begin position="154"/>
        <end position="165"/>
    </location>
</feature>
<feature type="compositionally biased region" description="Acidic residues" evidence="1">
    <location>
        <begin position="120"/>
        <end position="133"/>
    </location>
</feature>
<feature type="compositionally biased region" description="Acidic residues" evidence="1">
    <location>
        <begin position="166"/>
        <end position="181"/>
    </location>
</feature>
<feature type="compositionally biased region" description="Basic and acidic residues" evidence="1">
    <location>
        <begin position="260"/>
        <end position="275"/>
    </location>
</feature>
<reference evidence="2 3" key="1">
    <citation type="submission" date="2024-02" db="EMBL/GenBank/DDBJ databases">
        <title>De novo assembly and annotation of 12 fungi associated with fruit tree decline syndrome in Ontario, Canada.</title>
        <authorList>
            <person name="Sulman M."/>
            <person name="Ellouze W."/>
            <person name="Ilyukhin E."/>
        </authorList>
    </citation>
    <scope>NUCLEOTIDE SEQUENCE [LARGE SCALE GENOMIC DNA]</scope>
    <source>
        <strain evidence="2 3">M42-189</strain>
    </source>
</reference>
<feature type="compositionally biased region" description="Acidic residues" evidence="1">
    <location>
        <begin position="99"/>
        <end position="112"/>
    </location>
</feature>
<comment type="caution">
    <text evidence="2">The sequence shown here is derived from an EMBL/GenBank/DDBJ whole genome shotgun (WGS) entry which is preliminary data.</text>
</comment>
<feature type="compositionally biased region" description="Basic and acidic residues" evidence="1">
    <location>
        <begin position="197"/>
        <end position="207"/>
    </location>
</feature>
<proteinExistence type="predicted"/>
<dbReference type="EMBL" id="JAKJXO020000007">
    <property type="protein sequence ID" value="KAL1602450.1"/>
    <property type="molecule type" value="Genomic_DNA"/>
</dbReference>
<organism evidence="2 3">
    <name type="scientific">Paraconiothyrium brasiliense</name>
    <dbReference type="NCBI Taxonomy" id="300254"/>
    <lineage>
        <taxon>Eukaryota</taxon>
        <taxon>Fungi</taxon>
        <taxon>Dikarya</taxon>
        <taxon>Ascomycota</taxon>
        <taxon>Pezizomycotina</taxon>
        <taxon>Dothideomycetes</taxon>
        <taxon>Pleosporomycetidae</taxon>
        <taxon>Pleosporales</taxon>
        <taxon>Massarineae</taxon>
        <taxon>Didymosphaeriaceae</taxon>
        <taxon>Paraconiothyrium</taxon>
    </lineage>
</organism>
<gene>
    <name evidence="2" type="ORF">SLS60_005866</name>
</gene>
<feature type="compositionally biased region" description="Acidic residues" evidence="1">
    <location>
        <begin position="143"/>
        <end position="153"/>
    </location>
</feature>
<accession>A0ABR3RDD0</accession>